<organism evidence="1 2">
    <name type="scientific">Panagrolaimus sp. PS1159</name>
    <dbReference type="NCBI Taxonomy" id="55785"/>
    <lineage>
        <taxon>Eukaryota</taxon>
        <taxon>Metazoa</taxon>
        <taxon>Ecdysozoa</taxon>
        <taxon>Nematoda</taxon>
        <taxon>Chromadorea</taxon>
        <taxon>Rhabditida</taxon>
        <taxon>Tylenchina</taxon>
        <taxon>Panagrolaimomorpha</taxon>
        <taxon>Panagrolaimoidea</taxon>
        <taxon>Panagrolaimidae</taxon>
        <taxon>Panagrolaimus</taxon>
    </lineage>
</organism>
<dbReference type="Proteomes" id="UP000887580">
    <property type="component" value="Unplaced"/>
</dbReference>
<proteinExistence type="predicted"/>
<reference evidence="2" key="1">
    <citation type="submission" date="2022-11" db="UniProtKB">
        <authorList>
            <consortium name="WormBaseParasite"/>
        </authorList>
    </citation>
    <scope>IDENTIFICATION</scope>
</reference>
<accession>A0AC35FWL0</accession>
<name>A0AC35FWL0_9BILA</name>
<dbReference type="WBParaSite" id="PS1159_v2.g2159.t1">
    <property type="protein sequence ID" value="PS1159_v2.g2159.t1"/>
    <property type="gene ID" value="PS1159_v2.g2159"/>
</dbReference>
<evidence type="ECO:0000313" key="1">
    <source>
        <dbReference type="Proteomes" id="UP000887580"/>
    </source>
</evidence>
<evidence type="ECO:0000313" key="2">
    <source>
        <dbReference type="WBParaSite" id="PS1159_v2.g2159.t1"/>
    </source>
</evidence>
<sequence length="227" mass="25902">MPSARDIVHVFKKDVQKHENNNGNLLLGNPVNRLPPVDDLPPGDSNKYILLKDALNGNKLNLSLIHNKVLVVKRLLSTNDNMIWNAYSTFDDVNEKPVEINIKYATFKLHLNGLLSFMKLVASGTVKTFYCVCVAIKDERQEDMPMDKIVRETYNVEHLLFVFSRLAQVTSNNFTQLPHFPNLKKVTFGNIPEHIDESVVVAFEKKYPYANCSHSYHINSTNDRSSN</sequence>
<protein>
    <submittedName>
        <fullName evidence="2">Uncharacterized protein</fullName>
    </submittedName>
</protein>